<dbReference type="GO" id="GO:0003677">
    <property type="term" value="F:DNA binding"/>
    <property type="evidence" value="ECO:0007669"/>
    <property type="project" value="InterPro"/>
</dbReference>
<organism evidence="3 4">
    <name type="scientific">Amycolatopsis vancoresmycina DSM 44592</name>
    <dbReference type="NCBI Taxonomy" id="1292037"/>
    <lineage>
        <taxon>Bacteria</taxon>
        <taxon>Bacillati</taxon>
        <taxon>Actinomycetota</taxon>
        <taxon>Actinomycetes</taxon>
        <taxon>Pseudonocardiales</taxon>
        <taxon>Pseudonocardiaceae</taxon>
        <taxon>Amycolatopsis</taxon>
    </lineage>
</organism>
<keyword evidence="4" id="KW-1185">Reference proteome</keyword>
<protein>
    <recommendedName>
        <fullName evidence="2">Lsr2 dimerization domain-containing protein</fullName>
    </recommendedName>
</protein>
<reference evidence="3 4" key="1">
    <citation type="submission" date="2013-02" db="EMBL/GenBank/DDBJ databases">
        <title>Draft genome sequence of Amycolatopsis vancoresmycina strain DSM 44592T.</title>
        <authorList>
            <person name="Kumar S."/>
            <person name="Kaur N."/>
            <person name="Kaur C."/>
            <person name="Raghava G.P.S."/>
            <person name="Mayilraj S."/>
        </authorList>
    </citation>
    <scope>NUCLEOTIDE SEQUENCE [LARGE SCALE GENOMIC DNA]</scope>
    <source>
        <strain evidence="3 4">DSM 44592</strain>
    </source>
</reference>
<dbReference type="EMBL" id="AOUO01000544">
    <property type="protein sequence ID" value="EOD64196.1"/>
    <property type="molecule type" value="Genomic_DNA"/>
</dbReference>
<dbReference type="eggNOG" id="ENOG503455J">
    <property type="taxonomic scope" value="Bacteria"/>
</dbReference>
<accession>R1HV12</accession>
<proteinExistence type="predicted"/>
<dbReference type="AlphaFoldDB" id="R1HV12"/>
<name>R1HV12_9PSEU</name>
<sequence>MLDDLTGDPAAETVGFGLDGIDYDIDLSFANAEALRALLQRYADAGRRTGGRKNRPRIVPGAKKTPPAAKPKAAPAKPAPAKTTRTKKAAEPKSTTRAAARKVPTVTFSAAE</sequence>
<dbReference type="InterPro" id="IPR024412">
    <property type="entry name" value="Lsr2_dim_dom"/>
</dbReference>
<dbReference type="PATRIC" id="fig|1292037.4.peg.6199"/>
<evidence type="ECO:0000313" key="4">
    <source>
        <dbReference type="Proteomes" id="UP000014139"/>
    </source>
</evidence>
<feature type="domain" description="Lsr2 dimerization" evidence="2">
    <location>
        <begin position="2"/>
        <end position="50"/>
    </location>
</feature>
<feature type="compositionally biased region" description="Low complexity" evidence="1">
    <location>
        <begin position="62"/>
        <end position="83"/>
    </location>
</feature>
<evidence type="ECO:0000313" key="3">
    <source>
        <dbReference type="EMBL" id="EOD64196.1"/>
    </source>
</evidence>
<dbReference type="Proteomes" id="UP000014139">
    <property type="component" value="Unassembled WGS sequence"/>
</dbReference>
<gene>
    <name evidence="3" type="ORF">H480_33013</name>
</gene>
<comment type="caution">
    <text evidence="3">The sequence shown here is derived from an EMBL/GenBank/DDBJ whole genome shotgun (WGS) entry which is preliminary data.</text>
</comment>
<dbReference type="Pfam" id="PF11774">
    <property type="entry name" value="Lsr2"/>
    <property type="match status" value="1"/>
</dbReference>
<dbReference type="Gene3D" id="3.30.60.230">
    <property type="entry name" value="Lsr2, dimerization domain"/>
    <property type="match status" value="1"/>
</dbReference>
<evidence type="ECO:0000259" key="2">
    <source>
        <dbReference type="Pfam" id="PF11774"/>
    </source>
</evidence>
<dbReference type="InterPro" id="IPR042261">
    <property type="entry name" value="Lsr2-like_dimerization"/>
</dbReference>
<feature type="region of interest" description="Disordered" evidence="1">
    <location>
        <begin position="46"/>
        <end position="112"/>
    </location>
</feature>
<evidence type="ECO:0000256" key="1">
    <source>
        <dbReference type="SAM" id="MobiDB-lite"/>
    </source>
</evidence>